<name>A0ACC0UN73_9AGAM</name>
<reference evidence="1" key="1">
    <citation type="submission" date="2021-03" db="EMBL/GenBank/DDBJ databases">
        <title>Evolutionary priming and transition to the ectomycorrhizal habit in an iconic lineage of mushroom-forming fungi: is preadaptation a requirement?</title>
        <authorList>
            <consortium name="DOE Joint Genome Institute"/>
            <person name="Looney B.P."/>
            <person name="Miyauchi S."/>
            <person name="Morin E."/>
            <person name="Drula E."/>
            <person name="Courty P.E."/>
            <person name="Chicoki N."/>
            <person name="Fauchery L."/>
            <person name="Kohler A."/>
            <person name="Kuo A."/>
            <person name="LaButti K."/>
            <person name="Pangilinan J."/>
            <person name="Lipzen A."/>
            <person name="Riley R."/>
            <person name="Andreopoulos W."/>
            <person name="He G."/>
            <person name="Johnson J."/>
            <person name="Barry K.W."/>
            <person name="Grigoriev I.V."/>
            <person name="Nagy L."/>
            <person name="Hibbett D."/>
            <person name="Henrissat B."/>
            <person name="Matheny P.B."/>
            <person name="Labbe J."/>
            <person name="Martin A.F."/>
        </authorList>
    </citation>
    <scope>NUCLEOTIDE SEQUENCE</scope>
    <source>
        <strain evidence="1">BPL698</strain>
    </source>
</reference>
<gene>
    <name evidence="1" type="ORF">F5148DRAFT_1162378</name>
</gene>
<accession>A0ACC0UN73</accession>
<dbReference type="EMBL" id="JAGFNK010000008">
    <property type="protein sequence ID" value="KAI9512529.1"/>
    <property type="molecule type" value="Genomic_DNA"/>
</dbReference>
<protein>
    <submittedName>
        <fullName evidence="1">Uncharacterized protein</fullName>
    </submittedName>
</protein>
<proteinExistence type="predicted"/>
<dbReference type="Proteomes" id="UP001207468">
    <property type="component" value="Unassembled WGS sequence"/>
</dbReference>
<sequence length="533" mass="59540">MRKAPNGPPSDKKGHFCPPSCATHPRDRWESLFVFSFITKFTQPQGKVEGLNSPMDFEEALLSHEPHTVMTQILTRFVLNLRPGTRNINTDQISSTLSGVLADYSKSSERTVFWDDELGTNVDPFKGVDGGFFATDWDTKLKVLRQLVELQLTHSAGIKSLIDRAWGVGHVKHKKKEPVDIPIPDPSDPFSRESLSYTPVGQDSSRKRYWVVDESPRVYVSTNPWKVTSTFQTVSSTREEYVALIERLKTCAPTKPKSKAEVAHQNLIAVLGGRLEAIDKELMRLQRARKKAEQRNLFLAQAEIRQTRTRRQTHRPDYVYYDMESSDNEKDGEYKYQENNISEDEDADFMNSRSDTTSAGGHRRVSADVGRRRSTRTAAISSATKRSAAETDSWTRWRGERRSARLGAPPEAQFDEPPSKRARTEDTLSVKSGLSDMVIDSPPGNLPVENPLVKHPGAAAIKPTEVAMDQIAGRKKSRFWYYAVEPVSTPPAAASTHENGNTRGAGSDFTSSESTAVPRLEGSLSPAPSMDED</sequence>
<comment type="caution">
    <text evidence="1">The sequence shown here is derived from an EMBL/GenBank/DDBJ whole genome shotgun (WGS) entry which is preliminary data.</text>
</comment>
<keyword evidence="2" id="KW-1185">Reference proteome</keyword>
<evidence type="ECO:0000313" key="1">
    <source>
        <dbReference type="EMBL" id="KAI9512529.1"/>
    </source>
</evidence>
<organism evidence="1 2">
    <name type="scientific">Russula earlei</name>
    <dbReference type="NCBI Taxonomy" id="71964"/>
    <lineage>
        <taxon>Eukaryota</taxon>
        <taxon>Fungi</taxon>
        <taxon>Dikarya</taxon>
        <taxon>Basidiomycota</taxon>
        <taxon>Agaricomycotina</taxon>
        <taxon>Agaricomycetes</taxon>
        <taxon>Russulales</taxon>
        <taxon>Russulaceae</taxon>
        <taxon>Russula</taxon>
    </lineage>
</organism>
<evidence type="ECO:0000313" key="2">
    <source>
        <dbReference type="Proteomes" id="UP001207468"/>
    </source>
</evidence>